<evidence type="ECO:0000256" key="8">
    <source>
        <dbReference type="HAMAP-Rule" id="MF_00022"/>
    </source>
</evidence>
<feature type="domain" description="Glutamyl/glutaminyl-tRNA synthetase class Ib catalytic" evidence="9">
    <location>
        <begin position="6"/>
        <end position="322"/>
    </location>
</feature>
<accession>A0ABT9B4F9</accession>
<comment type="catalytic activity">
    <reaction evidence="8">
        <text>tRNA(Glu) + L-glutamate + ATP = L-glutamyl-tRNA(Glu) + AMP + diphosphate</text>
        <dbReference type="Rhea" id="RHEA:23540"/>
        <dbReference type="Rhea" id="RHEA-COMP:9663"/>
        <dbReference type="Rhea" id="RHEA-COMP:9680"/>
        <dbReference type="ChEBI" id="CHEBI:29985"/>
        <dbReference type="ChEBI" id="CHEBI:30616"/>
        <dbReference type="ChEBI" id="CHEBI:33019"/>
        <dbReference type="ChEBI" id="CHEBI:78442"/>
        <dbReference type="ChEBI" id="CHEBI:78520"/>
        <dbReference type="ChEBI" id="CHEBI:456215"/>
        <dbReference type="EC" id="6.1.1.17"/>
    </reaction>
</comment>
<dbReference type="InterPro" id="IPR004527">
    <property type="entry name" value="Glu-tRNA-ligase_bac/mito"/>
</dbReference>
<comment type="similarity">
    <text evidence="1 8">Belongs to the class-I aminoacyl-tRNA synthetase family. Glutamate--tRNA ligase type 1 subfamily.</text>
</comment>
<dbReference type="HAMAP" id="MF_00022">
    <property type="entry name" value="Glu_tRNA_synth_type1"/>
    <property type="match status" value="1"/>
</dbReference>
<dbReference type="EMBL" id="JAUQTA010000002">
    <property type="protein sequence ID" value="MDO7869143.1"/>
    <property type="molecule type" value="Genomic_DNA"/>
</dbReference>
<dbReference type="CDD" id="cd00808">
    <property type="entry name" value="GluRS_core"/>
    <property type="match status" value="1"/>
</dbReference>
<keyword evidence="8" id="KW-0862">Zinc</keyword>
<dbReference type="NCBIfam" id="TIGR00464">
    <property type="entry name" value="gltX_bact"/>
    <property type="match status" value="1"/>
</dbReference>
<dbReference type="Pfam" id="PF19269">
    <property type="entry name" value="Anticodon_2"/>
    <property type="match status" value="1"/>
</dbReference>
<dbReference type="InterPro" id="IPR020751">
    <property type="entry name" value="aa-tRNA-synth_I_codon-bd_sub2"/>
</dbReference>
<dbReference type="InterPro" id="IPR045462">
    <property type="entry name" value="aa-tRNA-synth_I_cd-bd"/>
</dbReference>
<dbReference type="EC" id="6.1.1.17" evidence="8"/>
<proteinExistence type="inferred from homology"/>
<keyword evidence="4 8" id="KW-0547">Nucleotide-binding</keyword>
<feature type="binding site" evidence="8">
    <location>
        <position position="111"/>
    </location>
    <ligand>
        <name>Zn(2+)</name>
        <dbReference type="ChEBI" id="CHEBI:29105"/>
    </ligand>
</feature>
<comment type="subunit">
    <text evidence="8">Monomer.</text>
</comment>
<feature type="binding site" evidence="8">
    <location>
        <position position="258"/>
    </location>
    <ligand>
        <name>ATP</name>
        <dbReference type="ChEBI" id="CHEBI:30616"/>
    </ligand>
</feature>
<name>A0ABT9B4F9_9ACTN</name>
<keyword evidence="12" id="KW-1185">Reference proteome</keyword>
<evidence type="ECO:0000256" key="3">
    <source>
        <dbReference type="ARBA" id="ARBA00022598"/>
    </source>
</evidence>
<dbReference type="RefSeq" id="WP_305028558.1">
    <property type="nucleotide sequence ID" value="NZ_JAUQTA010000002.1"/>
</dbReference>
<keyword evidence="5 8" id="KW-0067">ATP-binding</keyword>
<feature type="short sequence motif" description="'HIGH' region" evidence="8">
    <location>
        <begin position="12"/>
        <end position="22"/>
    </location>
</feature>
<dbReference type="InterPro" id="IPR020752">
    <property type="entry name" value="Glu-tRNA-synth_I_codon-bd_sub1"/>
</dbReference>
<evidence type="ECO:0000256" key="5">
    <source>
        <dbReference type="ARBA" id="ARBA00022840"/>
    </source>
</evidence>
<keyword evidence="2 8" id="KW-0963">Cytoplasm</keyword>
<feature type="binding site" evidence="8">
    <location>
        <position position="109"/>
    </location>
    <ligand>
        <name>Zn(2+)</name>
        <dbReference type="ChEBI" id="CHEBI:29105"/>
    </ligand>
</feature>
<keyword evidence="7 8" id="KW-0030">Aminoacyl-tRNA synthetase</keyword>
<dbReference type="InterPro" id="IPR014729">
    <property type="entry name" value="Rossmann-like_a/b/a_fold"/>
</dbReference>
<evidence type="ECO:0000313" key="12">
    <source>
        <dbReference type="Proteomes" id="UP001233314"/>
    </source>
</evidence>
<comment type="subcellular location">
    <subcellularLocation>
        <location evidence="8">Cytoplasm</location>
    </subcellularLocation>
</comment>
<dbReference type="Pfam" id="PF00749">
    <property type="entry name" value="tRNA-synt_1c"/>
    <property type="match status" value="1"/>
</dbReference>
<keyword evidence="3 8" id="KW-0436">Ligase</keyword>
<evidence type="ECO:0000313" key="11">
    <source>
        <dbReference type="EMBL" id="MDO7869143.1"/>
    </source>
</evidence>
<organism evidence="11 12">
    <name type="scientific">Nocardioides jiangxiensis</name>
    <dbReference type="NCBI Taxonomy" id="3064524"/>
    <lineage>
        <taxon>Bacteria</taxon>
        <taxon>Bacillati</taxon>
        <taxon>Actinomycetota</taxon>
        <taxon>Actinomycetes</taxon>
        <taxon>Propionibacteriales</taxon>
        <taxon>Nocardioidaceae</taxon>
        <taxon>Nocardioides</taxon>
    </lineage>
</organism>
<protein>
    <recommendedName>
        <fullName evidence="8">Glutamate--tRNA ligase</fullName>
        <ecNumber evidence="8">6.1.1.17</ecNumber>
    </recommendedName>
    <alternativeName>
        <fullName evidence="8">Glutamyl-tRNA synthetase</fullName>
        <shortName evidence="8">GluRS</shortName>
    </alternativeName>
</protein>
<dbReference type="InterPro" id="IPR049940">
    <property type="entry name" value="GluQ/Sye"/>
</dbReference>
<dbReference type="InterPro" id="IPR008925">
    <property type="entry name" value="aa_tRNA-synth_I_cd-bd_sf"/>
</dbReference>
<dbReference type="InterPro" id="IPR020058">
    <property type="entry name" value="Glu/Gln-tRNA-synth_Ib_cat-dom"/>
</dbReference>
<comment type="cofactor">
    <cofactor evidence="8">
        <name>Zn(2+)</name>
        <dbReference type="ChEBI" id="CHEBI:29105"/>
    </cofactor>
    <text evidence="8">Binds 1 zinc ion per subunit.</text>
</comment>
<dbReference type="PANTHER" id="PTHR43311">
    <property type="entry name" value="GLUTAMATE--TRNA LIGASE"/>
    <property type="match status" value="1"/>
</dbReference>
<dbReference type="InterPro" id="IPR033910">
    <property type="entry name" value="GluRS_core"/>
</dbReference>
<dbReference type="Gene3D" id="3.40.50.620">
    <property type="entry name" value="HUPs"/>
    <property type="match status" value="1"/>
</dbReference>
<evidence type="ECO:0000256" key="1">
    <source>
        <dbReference type="ARBA" id="ARBA00007894"/>
    </source>
</evidence>
<feature type="binding site" evidence="8">
    <location>
        <position position="136"/>
    </location>
    <ligand>
        <name>Zn(2+)</name>
        <dbReference type="ChEBI" id="CHEBI:29105"/>
    </ligand>
</feature>
<dbReference type="GO" id="GO:0004818">
    <property type="term" value="F:glutamate-tRNA ligase activity"/>
    <property type="evidence" value="ECO:0007669"/>
    <property type="project" value="UniProtKB-EC"/>
</dbReference>
<comment type="caution">
    <text evidence="11">The sequence shown here is derived from an EMBL/GenBank/DDBJ whole genome shotgun (WGS) entry which is preliminary data.</text>
</comment>
<dbReference type="SUPFAM" id="SSF52374">
    <property type="entry name" value="Nucleotidylyl transferase"/>
    <property type="match status" value="1"/>
</dbReference>
<dbReference type="InterPro" id="IPR000924">
    <property type="entry name" value="Glu/Gln-tRNA-synth"/>
</dbReference>
<feature type="short sequence motif" description="'KMSKS' region" evidence="8">
    <location>
        <begin position="255"/>
        <end position="259"/>
    </location>
</feature>
<reference evidence="11 12" key="1">
    <citation type="submission" date="2023-07" db="EMBL/GenBank/DDBJ databases">
        <title>Nocardioides sp. nov WY-20 isolated from soil.</title>
        <authorList>
            <person name="Liu B."/>
            <person name="Wan Y."/>
        </authorList>
    </citation>
    <scope>NUCLEOTIDE SEQUENCE [LARGE SCALE GENOMIC DNA]</scope>
    <source>
        <strain evidence="11 12">WY-20</strain>
    </source>
</reference>
<dbReference type="Gene3D" id="1.10.8.70">
    <property type="entry name" value="Glutamate-tRNA synthetase, class I, anticodon-binding domain 1"/>
    <property type="match status" value="1"/>
</dbReference>
<dbReference type="Proteomes" id="UP001233314">
    <property type="component" value="Unassembled WGS sequence"/>
</dbReference>
<dbReference type="Gene3D" id="1.10.10.350">
    <property type="match status" value="1"/>
</dbReference>
<dbReference type="SUPFAM" id="SSF48163">
    <property type="entry name" value="An anticodon-binding domain of class I aminoacyl-tRNA synthetases"/>
    <property type="match status" value="1"/>
</dbReference>
<sequence length="489" mass="54350">MSTTPVRVRYCPSPTGSPHVGLARTALFNWAFARHHGGTIVFRMEDTDKARSTEESYAGILDLFTWLGLDWDEGVEVGGPHAPYRQSERTDIYVDALAQLKASSYTYDCYCTNDEVEARRKESGSKVIGYDGFCRELSEAQVAAFTAEGRQPVVRFRMPEGSITWNDLVRGEVTFETRFVPDYALARANGDPLYTLVNPVDDALMEITHVLRGEDLLSSTPRQIALYEALKELGIAKQTPEFGHLPYVMGEGNKKLSKRDPEAHALAYRDQGFIPEGLLNYLALLGWSIAADRDVFTMEEMVAAFDIADVNANPAKFDIKKCDAINTEHMKLLSEDDCKQRILPFLQREGIVGETLTAHESVLLDQLMPLVAPRLRKLAEAPGLVKSFFVAEEDFRIDEAAKAKVLNEAGLEVVKAAYDALRGLDEWTTVTIEEALTQRLVEKMELKPRVAFGPVRVATSGAQISPPLFESLDLLGREKTLGRLQAALG</sequence>
<keyword evidence="6 8" id="KW-0648">Protein biosynthesis</keyword>
<evidence type="ECO:0000256" key="2">
    <source>
        <dbReference type="ARBA" id="ARBA00022490"/>
    </source>
</evidence>
<gene>
    <name evidence="8 11" type="primary">gltX</name>
    <name evidence="11" type="ORF">Q5722_12290</name>
</gene>
<comment type="function">
    <text evidence="8">Catalyzes the attachment of glutamate to tRNA(Glu) in a two-step reaction: glutamate is first activated by ATP to form Glu-AMP and then transferred to the acceptor end of tRNA(Glu).</text>
</comment>
<keyword evidence="8" id="KW-0479">Metal-binding</keyword>
<evidence type="ECO:0000256" key="6">
    <source>
        <dbReference type="ARBA" id="ARBA00022917"/>
    </source>
</evidence>
<evidence type="ECO:0000259" key="9">
    <source>
        <dbReference type="Pfam" id="PF00749"/>
    </source>
</evidence>
<feature type="binding site" evidence="8">
    <location>
        <position position="134"/>
    </location>
    <ligand>
        <name>Zn(2+)</name>
        <dbReference type="ChEBI" id="CHEBI:29105"/>
    </ligand>
</feature>
<dbReference type="PANTHER" id="PTHR43311:SF2">
    <property type="entry name" value="GLUTAMATE--TRNA LIGASE, MITOCHONDRIAL-RELATED"/>
    <property type="match status" value="1"/>
</dbReference>
<evidence type="ECO:0000256" key="7">
    <source>
        <dbReference type="ARBA" id="ARBA00023146"/>
    </source>
</evidence>
<dbReference type="PRINTS" id="PR00987">
    <property type="entry name" value="TRNASYNTHGLU"/>
</dbReference>
<feature type="domain" description="Aminoacyl-tRNA synthetase class I anticodon-binding" evidence="10">
    <location>
        <begin position="346"/>
        <end position="488"/>
    </location>
</feature>
<evidence type="ECO:0000259" key="10">
    <source>
        <dbReference type="Pfam" id="PF19269"/>
    </source>
</evidence>
<evidence type="ECO:0000256" key="4">
    <source>
        <dbReference type="ARBA" id="ARBA00022741"/>
    </source>
</evidence>